<proteinExistence type="predicted"/>
<protein>
    <submittedName>
        <fullName evidence="2">Zinc ribbon domain-containing protein</fullName>
    </submittedName>
</protein>
<feature type="domain" description="Putative zinc ribbon" evidence="1">
    <location>
        <begin position="5"/>
        <end position="82"/>
    </location>
</feature>
<evidence type="ECO:0000313" key="2">
    <source>
        <dbReference type="EMBL" id="MEI5906323.1"/>
    </source>
</evidence>
<dbReference type="Pfam" id="PF12674">
    <property type="entry name" value="Zn_ribbon_2"/>
    <property type="match status" value="1"/>
</dbReference>
<evidence type="ECO:0000313" key="3">
    <source>
        <dbReference type="Proteomes" id="UP001312865"/>
    </source>
</evidence>
<reference evidence="2 3" key="1">
    <citation type="journal article" date="2018" name="J. Microbiol.">
        <title>Bacillus spongiae sp. nov., isolated from sponge of Jeju Island.</title>
        <authorList>
            <person name="Lee G.E."/>
            <person name="Im W.T."/>
            <person name="Park J.S."/>
        </authorList>
    </citation>
    <scope>NUCLEOTIDE SEQUENCE [LARGE SCALE GENOMIC DNA]</scope>
    <source>
        <strain evidence="2 3">135PIL107-10</strain>
    </source>
</reference>
<comment type="caution">
    <text evidence="2">The sequence shown here is derived from an EMBL/GenBank/DDBJ whole genome shotgun (WGS) entry which is preliminary data.</text>
</comment>
<dbReference type="InterPro" id="IPR025868">
    <property type="entry name" value="Zn_ribbon_dom_put"/>
</dbReference>
<accession>A0ABU8HAH9</accession>
<evidence type="ECO:0000259" key="1">
    <source>
        <dbReference type="Pfam" id="PF12674"/>
    </source>
</evidence>
<dbReference type="RefSeq" id="WP_336585760.1">
    <property type="nucleotide sequence ID" value="NZ_JBBAXC010000003.1"/>
</dbReference>
<organism evidence="2 3">
    <name type="scientific">Bacillus spongiae</name>
    <dbReference type="NCBI Taxonomy" id="2683610"/>
    <lineage>
        <taxon>Bacteria</taxon>
        <taxon>Bacillati</taxon>
        <taxon>Bacillota</taxon>
        <taxon>Bacilli</taxon>
        <taxon>Bacillales</taxon>
        <taxon>Bacillaceae</taxon>
        <taxon>Bacillus</taxon>
    </lineage>
</organism>
<sequence length="83" mass="9442">MNQPVCQSCAMPMENEKLFGTNQDGSKNEEYCVYCYKNGVFTANVTMNEMVNICVPHLVEEGMKEAEARKMMEGVLPTLKRWA</sequence>
<name>A0ABU8HAH9_9BACI</name>
<dbReference type="Proteomes" id="UP001312865">
    <property type="component" value="Unassembled WGS sequence"/>
</dbReference>
<keyword evidence="3" id="KW-1185">Reference proteome</keyword>
<dbReference type="EMBL" id="JBBAXC010000003">
    <property type="protein sequence ID" value="MEI5906323.1"/>
    <property type="molecule type" value="Genomic_DNA"/>
</dbReference>
<gene>
    <name evidence="2" type="ORF">WAK64_04555</name>
</gene>